<reference evidence="6" key="1">
    <citation type="submission" date="2009-04" db="EMBL/GenBank/DDBJ databases">
        <title>Clostridium cellulovorans cellulosomal and noncellulosomal genes.</title>
        <authorList>
            <person name="Tamaru Y."/>
        </authorList>
    </citation>
    <scope>NUCLEOTIDE SEQUENCE</scope>
</reference>
<name>A0A173MZX2_CLOCL</name>
<dbReference type="PANTHER" id="PTHR40079:SF4">
    <property type="entry name" value="GH26 DOMAIN-CONTAINING PROTEIN-RELATED"/>
    <property type="match status" value="1"/>
</dbReference>
<evidence type="ECO:0000256" key="4">
    <source>
        <dbReference type="PROSITE-ProRule" id="PRU01100"/>
    </source>
</evidence>
<dbReference type="GO" id="GO:0006080">
    <property type="term" value="P:substituted mannan metabolic process"/>
    <property type="evidence" value="ECO:0007669"/>
    <property type="project" value="InterPro"/>
</dbReference>
<sequence>MTRDTFIISALECTYTNGTIKTNLLDKGSKKFIDILNNDGDTVEFIFDISKTGFYKLSFDYSLPTENAVHRCLINDEFYGDLSFKQTEKFILLNTITSIKLEQGKNKVTLLRSWGHLNLRSLVVDETEAPAAFNPTFALTNPKASKESLELMNFFKKIHGKRILSGQHCNKSTCPDFEFIKRKTGKFPAILGFDLLSYSSAIDTKESSWDCIDEIANNRGSVEVALKYAKETNCIITFCWHWFSPLHGRDKSFYTENTTFDIEKALSPDSLEYMSMIKDMDMIADQLKLFKAANVPILFRPLHEAHGSWFWWGAKGPKPYIELYRLMYDRFTNLHQLNNLIWVWNATFEEYYPGDDVVDINSRDIYGPMKNYGPLTYDFYETALIPTPSKPMALGENGSIPNPNLIKESNTPWLWFMTWNNFLNNDYNELDKVIEFFNDPHVINLEDLDSYFPAKYI</sequence>
<accession>A0A173MZX2</accession>
<dbReference type="Gene3D" id="2.60.120.260">
    <property type="entry name" value="Galactose-binding domain-like"/>
    <property type="match status" value="1"/>
</dbReference>
<dbReference type="EMBL" id="AB499197">
    <property type="protein sequence ID" value="BAV13096.1"/>
    <property type="molecule type" value="Genomic_DNA"/>
</dbReference>
<evidence type="ECO:0000256" key="3">
    <source>
        <dbReference type="ARBA" id="ARBA00023295"/>
    </source>
</evidence>
<evidence type="ECO:0000256" key="1">
    <source>
        <dbReference type="ARBA" id="ARBA00007754"/>
    </source>
</evidence>
<dbReference type="OMA" id="NWAYWMV"/>
<dbReference type="Pfam" id="PF02156">
    <property type="entry name" value="Glyco_hydro_26"/>
    <property type="match status" value="1"/>
</dbReference>
<keyword evidence="2 4" id="KW-0378">Hydrolase</keyword>
<dbReference type="InterPro" id="IPR017853">
    <property type="entry name" value="GH"/>
</dbReference>
<dbReference type="InterPro" id="IPR005084">
    <property type="entry name" value="CBM6"/>
</dbReference>
<protein>
    <submittedName>
        <fullName evidence="6">Beta-mannanase</fullName>
    </submittedName>
</protein>
<organism evidence="6">
    <name type="scientific">Clostridium cellulovorans</name>
    <dbReference type="NCBI Taxonomy" id="1493"/>
    <lineage>
        <taxon>Bacteria</taxon>
        <taxon>Bacillati</taxon>
        <taxon>Bacillota</taxon>
        <taxon>Clostridia</taxon>
        <taxon>Eubacteriales</taxon>
        <taxon>Clostridiaceae</taxon>
        <taxon>Clostridium</taxon>
    </lineage>
</organism>
<dbReference type="GO" id="GO:0016985">
    <property type="term" value="F:mannan endo-1,4-beta-mannosidase activity"/>
    <property type="evidence" value="ECO:0007669"/>
    <property type="project" value="InterPro"/>
</dbReference>
<dbReference type="Gene3D" id="3.20.20.80">
    <property type="entry name" value="Glycosidases"/>
    <property type="match status" value="1"/>
</dbReference>
<dbReference type="SUPFAM" id="SSF51445">
    <property type="entry name" value="(Trans)glycosidases"/>
    <property type="match status" value="1"/>
</dbReference>
<feature type="active site" description="Nucleophile" evidence="4">
    <location>
        <position position="396"/>
    </location>
</feature>
<dbReference type="InterPro" id="IPR022790">
    <property type="entry name" value="GH26_dom"/>
</dbReference>
<comment type="similarity">
    <text evidence="1 4">Belongs to the glycosyl hydrolase 26 family.</text>
</comment>
<evidence type="ECO:0000313" key="6">
    <source>
        <dbReference type="EMBL" id="BAV13096.1"/>
    </source>
</evidence>
<dbReference type="GO" id="GO:0030246">
    <property type="term" value="F:carbohydrate binding"/>
    <property type="evidence" value="ECO:0007669"/>
    <property type="project" value="InterPro"/>
</dbReference>
<feature type="active site" description="Proton donor" evidence="4">
    <location>
        <position position="304"/>
    </location>
</feature>
<dbReference type="PROSITE" id="PS51764">
    <property type="entry name" value="GH26"/>
    <property type="match status" value="1"/>
</dbReference>
<proteinExistence type="inferred from homology"/>
<evidence type="ECO:0000259" key="5">
    <source>
        <dbReference type="PROSITE" id="PS51764"/>
    </source>
</evidence>
<dbReference type="SMR" id="A0A173MZX2"/>
<dbReference type="InterPro" id="IPR008979">
    <property type="entry name" value="Galactose-bd-like_sf"/>
</dbReference>
<dbReference type="InterPro" id="IPR000805">
    <property type="entry name" value="Glyco_hydro_26"/>
</dbReference>
<dbReference type="Pfam" id="PF16990">
    <property type="entry name" value="CBM_35"/>
    <property type="match status" value="1"/>
</dbReference>
<gene>
    <name evidence="6" type="primary">Man26G</name>
</gene>
<feature type="domain" description="GH26" evidence="5">
    <location>
        <begin position="146"/>
        <end position="446"/>
    </location>
</feature>
<dbReference type="PRINTS" id="PR00739">
    <property type="entry name" value="GLHYDRLASE26"/>
</dbReference>
<dbReference type="PANTHER" id="PTHR40079">
    <property type="entry name" value="MANNAN ENDO-1,4-BETA-MANNOSIDASE E-RELATED"/>
    <property type="match status" value="1"/>
</dbReference>
<keyword evidence="3 4" id="KW-0326">Glycosidase</keyword>
<evidence type="ECO:0000256" key="2">
    <source>
        <dbReference type="ARBA" id="ARBA00022801"/>
    </source>
</evidence>
<dbReference type="SUPFAM" id="SSF49785">
    <property type="entry name" value="Galactose-binding domain-like"/>
    <property type="match status" value="1"/>
</dbReference>
<dbReference type="AlphaFoldDB" id="A0A173MZX2"/>